<accession>A0A699W4P2</accession>
<dbReference type="AlphaFoldDB" id="A0A699W4P2"/>
<comment type="caution">
    <text evidence="1">The sequence shown here is derived from an EMBL/GenBank/DDBJ whole genome shotgun (WGS) entry which is preliminary data.</text>
</comment>
<protein>
    <submittedName>
        <fullName evidence="1">Uncharacterized protein</fullName>
    </submittedName>
</protein>
<evidence type="ECO:0000313" key="1">
    <source>
        <dbReference type="EMBL" id="GFD42892.1"/>
    </source>
</evidence>
<organism evidence="1">
    <name type="scientific">Tanacetum cinerariifolium</name>
    <name type="common">Dalmatian daisy</name>
    <name type="synonym">Chrysanthemum cinerariifolium</name>
    <dbReference type="NCBI Taxonomy" id="118510"/>
    <lineage>
        <taxon>Eukaryota</taxon>
        <taxon>Viridiplantae</taxon>
        <taxon>Streptophyta</taxon>
        <taxon>Embryophyta</taxon>
        <taxon>Tracheophyta</taxon>
        <taxon>Spermatophyta</taxon>
        <taxon>Magnoliopsida</taxon>
        <taxon>eudicotyledons</taxon>
        <taxon>Gunneridae</taxon>
        <taxon>Pentapetalae</taxon>
        <taxon>asterids</taxon>
        <taxon>campanulids</taxon>
        <taxon>Asterales</taxon>
        <taxon>Asteraceae</taxon>
        <taxon>Asteroideae</taxon>
        <taxon>Anthemideae</taxon>
        <taxon>Anthemidinae</taxon>
        <taxon>Tanacetum</taxon>
    </lineage>
</organism>
<name>A0A699W4P2_TANCI</name>
<gene>
    <name evidence="1" type="ORF">Tci_914861</name>
</gene>
<reference evidence="1" key="1">
    <citation type="journal article" date="2019" name="Sci. Rep.">
        <title>Draft genome of Tanacetum cinerariifolium, the natural source of mosquito coil.</title>
        <authorList>
            <person name="Yamashiro T."/>
            <person name="Shiraishi A."/>
            <person name="Satake H."/>
            <person name="Nakayama K."/>
        </authorList>
    </citation>
    <scope>NUCLEOTIDE SEQUENCE</scope>
</reference>
<proteinExistence type="predicted"/>
<sequence>MLEIDRLKAQDEEERKKRLADLSKFDSEYAKQVAQMMETSHAEPTPQFIRTYIKNMSDAYYSSGRTMAWANKFKGDDLIAEYNK</sequence>
<dbReference type="EMBL" id="BKCJ011585251">
    <property type="protein sequence ID" value="GFD42892.1"/>
    <property type="molecule type" value="Genomic_DNA"/>
</dbReference>
<feature type="non-terminal residue" evidence="1">
    <location>
        <position position="84"/>
    </location>
</feature>